<dbReference type="GeneID" id="81457145"/>
<name>A0A9W9SPK4_9EURO</name>
<comment type="caution">
    <text evidence="2">The sequence shown here is derived from an EMBL/GenBank/DDBJ whole genome shotgun (WGS) entry which is preliminary data.</text>
</comment>
<evidence type="ECO:0000313" key="2">
    <source>
        <dbReference type="EMBL" id="KAJ5382321.1"/>
    </source>
</evidence>
<reference evidence="2" key="2">
    <citation type="journal article" date="2023" name="IMA Fungus">
        <title>Comparative genomic study of the Penicillium genus elucidates a diverse pangenome and 15 lateral gene transfer events.</title>
        <authorList>
            <person name="Petersen C."/>
            <person name="Sorensen T."/>
            <person name="Nielsen M.R."/>
            <person name="Sondergaard T.E."/>
            <person name="Sorensen J.L."/>
            <person name="Fitzpatrick D.A."/>
            <person name="Frisvad J.C."/>
            <person name="Nielsen K.L."/>
        </authorList>
    </citation>
    <scope>NUCLEOTIDE SEQUENCE</scope>
    <source>
        <strain evidence="2">IBT 3081</strain>
    </source>
</reference>
<dbReference type="OrthoDB" id="4239985at2759"/>
<feature type="compositionally biased region" description="Basic and acidic residues" evidence="1">
    <location>
        <begin position="26"/>
        <end position="35"/>
    </location>
</feature>
<evidence type="ECO:0000256" key="1">
    <source>
        <dbReference type="SAM" id="MobiDB-lite"/>
    </source>
</evidence>
<keyword evidence="3" id="KW-1185">Reference proteome</keyword>
<feature type="region of interest" description="Disordered" evidence="1">
    <location>
        <begin position="17"/>
        <end position="52"/>
    </location>
</feature>
<sequence length="78" mass="8786">MKQPSATSREYYMTLELPLNRLSRRPASDNTDRSPPHGLRQDTPVPLSTSSEPVQLINPFITAEMLRTNSVPWHVSPA</sequence>
<dbReference type="AlphaFoldDB" id="A0A9W9SPK4"/>
<gene>
    <name evidence="2" type="ORF">N7517_000232</name>
</gene>
<dbReference type="EMBL" id="JAPZBT010000001">
    <property type="protein sequence ID" value="KAJ5382321.1"/>
    <property type="molecule type" value="Genomic_DNA"/>
</dbReference>
<evidence type="ECO:0000313" key="3">
    <source>
        <dbReference type="Proteomes" id="UP001147752"/>
    </source>
</evidence>
<dbReference type="RefSeq" id="XP_056582097.1">
    <property type="nucleotide sequence ID" value="XM_056717962.1"/>
</dbReference>
<reference evidence="2" key="1">
    <citation type="submission" date="2022-12" db="EMBL/GenBank/DDBJ databases">
        <authorList>
            <person name="Petersen C."/>
        </authorList>
    </citation>
    <scope>NUCLEOTIDE SEQUENCE</scope>
    <source>
        <strain evidence="2">IBT 3081</strain>
    </source>
</reference>
<accession>A0A9W9SPK4</accession>
<protein>
    <submittedName>
        <fullName evidence="2">Uncharacterized protein</fullName>
    </submittedName>
</protein>
<proteinExistence type="predicted"/>
<organism evidence="2 3">
    <name type="scientific">Penicillium concentricum</name>
    <dbReference type="NCBI Taxonomy" id="293559"/>
    <lineage>
        <taxon>Eukaryota</taxon>
        <taxon>Fungi</taxon>
        <taxon>Dikarya</taxon>
        <taxon>Ascomycota</taxon>
        <taxon>Pezizomycotina</taxon>
        <taxon>Eurotiomycetes</taxon>
        <taxon>Eurotiomycetidae</taxon>
        <taxon>Eurotiales</taxon>
        <taxon>Aspergillaceae</taxon>
        <taxon>Penicillium</taxon>
    </lineage>
</organism>
<dbReference type="Proteomes" id="UP001147752">
    <property type="component" value="Unassembled WGS sequence"/>
</dbReference>